<protein>
    <recommendedName>
        <fullName evidence="3">Putative plant transposon protein domain-containing protein</fullName>
    </recommendedName>
</protein>
<evidence type="ECO:0000256" key="1">
    <source>
        <dbReference type="SAM" id="Coils"/>
    </source>
</evidence>
<dbReference type="OrthoDB" id="1303972at2759"/>
<evidence type="ECO:0000256" key="2">
    <source>
        <dbReference type="SAM" id="MobiDB-lite"/>
    </source>
</evidence>
<proteinExistence type="predicted"/>
<dbReference type="KEGG" id="nta:107765956"/>
<dbReference type="OMA" id="SGIMIEH"/>
<organism evidence="4">
    <name type="scientific">Nicotiana tabacum</name>
    <name type="common">Common tobacco</name>
    <dbReference type="NCBI Taxonomy" id="4097"/>
    <lineage>
        <taxon>Eukaryota</taxon>
        <taxon>Viridiplantae</taxon>
        <taxon>Streptophyta</taxon>
        <taxon>Embryophyta</taxon>
        <taxon>Tracheophyta</taxon>
        <taxon>Spermatophyta</taxon>
        <taxon>Magnoliopsida</taxon>
        <taxon>eudicotyledons</taxon>
        <taxon>Gunneridae</taxon>
        <taxon>Pentapetalae</taxon>
        <taxon>asterids</taxon>
        <taxon>lamiids</taxon>
        <taxon>Solanales</taxon>
        <taxon>Solanaceae</taxon>
        <taxon>Nicotianoideae</taxon>
        <taxon>Nicotianeae</taxon>
        <taxon>Nicotiana</taxon>
    </lineage>
</organism>
<feature type="region of interest" description="Disordered" evidence="2">
    <location>
        <begin position="101"/>
        <end position="147"/>
    </location>
</feature>
<feature type="compositionally biased region" description="Basic and acidic residues" evidence="2">
    <location>
        <begin position="101"/>
        <end position="120"/>
    </location>
</feature>
<dbReference type="RefSeq" id="XP_016440141.1">
    <property type="nucleotide sequence ID" value="XM_016584655.1"/>
</dbReference>
<name>A0A1S3XJP0_TOBAC</name>
<evidence type="ECO:0000313" key="4">
    <source>
        <dbReference type="RefSeq" id="XP_016440141.1"/>
    </source>
</evidence>
<sequence length="451" mass="50369">MRSLSEKEREDSEEDYDNMAIASFISSRSRRATPKTPTPKRPTTRLGSALVVDVDDEVSEEPSPLIRKSSKKPTVPKSGKESSVRVMEVSNVEVGEFGEKVAEESGEKVSEKSTEKEKSVRKSVKQKASANEEPGSSKKAKVGVAKNEGRENLRNQKVLWGRTFAPNILDMTGMCQLVDICEFQQWTHLFTNESLKMYEAEVCSFYADIFTVEDDNICMKVNGVDFVTDEPVLGTILGVPTDGISSIEGTCSSNFRNTILKDDAVQQEEWVHKKALLPVYQLLFEMVNKVLLPCAESRSIMSREDMFLMEALDAYSTINLSGIMIEHMKKVTYFKDGNHGLPYEFLLTKVFEFFKVPLGKATNITNEEIRKLKARNVILEGQLSQAQETPSSSSTQGVEVARLTKENADLRKQVEDLKERLLNEKGSANARMDILLRTLATSSLPPPSSAP</sequence>
<dbReference type="Pfam" id="PF20167">
    <property type="entry name" value="Transposase_32"/>
    <property type="match status" value="1"/>
</dbReference>
<evidence type="ECO:0000259" key="3">
    <source>
        <dbReference type="Pfam" id="PF20167"/>
    </source>
</evidence>
<gene>
    <name evidence="4" type="primary">LOC107765956</name>
</gene>
<accession>A0A1S3XJP0</accession>
<dbReference type="InterPro" id="IPR046796">
    <property type="entry name" value="Transposase_32_dom"/>
</dbReference>
<reference evidence="4" key="1">
    <citation type="submission" date="2025-08" db="UniProtKB">
        <authorList>
            <consortium name="RefSeq"/>
        </authorList>
    </citation>
    <scope>IDENTIFICATION</scope>
</reference>
<feature type="domain" description="Putative plant transposon protein" evidence="3">
    <location>
        <begin position="184"/>
        <end position="357"/>
    </location>
</feature>
<feature type="compositionally biased region" description="Basic and acidic residues" evidence="2">
    <location>
        <begin position="1"/>
        <end position="10"/>
    </location>
</feature>
<feature type="region of interest" description="Disordered" evidence="2">
    <location>
        <begin position="1"/>
        <end position="87"/>
    </location>
</feature>
<dbReference type="AlphaFoldDB" id="A0A1S3XJP0"/>
<dbReference type="PaxDb" id="4097-A0A1S3XJP0"/>
<keyword evidence="1" id="KW-0175">Coiled coil</keyword>
<feature type="coiled-coil region" evidence="1">
    <location>
        <begin position="369"/>
        <end position="431"/>
    </location>
</feature>